<dbReference type="SUPFAM" id="SSF52172">
    <property type="entry name" value="CheY-like"/>
    <property type="match status" value="1"/>
</dbReference>
<protein>
    <submittedName>
        <fullName evidence="4">Response regulator</fullName>
    </submittedName>
</protein>
<dbReference type="PANTHER" id="PTHR44591:SF3">
    <property type="entry name" value="RESPONSE REGULATORY DOMAIN-CONTAINING PROTEIN"/>
    <property type="match status" value="1"/>
</dbReference>
<sequence length="118" mass="12701">MLVIEDEKDVALSVMKRLKYAGFDVSVAGDGVAATAAAFQFQPDVVILDIGLPCGDGFEVANRLRENVVTAITPIIFLTARTSELDRQKAESLGAFAYMTKPFKSEELVSTIEEALGS</sequence>
<keyword evidence="1 2" id="KW-0597">Phosphoprotein</keyword>
<name>A0A931PTK6_FIMGI</name>
<dbReference type="InterPro" id="IPR011006">
    <property type="entry name" value="CheY-like_superfamily"/>
</dbReference>
<dbReference type="AlphaFoldDB" id="A0A931PTK6"/>
<dbReference type="InterPro" id="IPR001789">
    <property type="entry name" value="Sig_transdc_resp-reg_receiver"/>
</dbReference>
<dbReference type="Pfam" id="PF00072">
    <property type="entry name" value="Response_reg"/>
    <property type="match status" value="1"/>
</dbReference>
<dbReference type="PANTHER" id="PTHR44591">
    <property type="entry name" value="STRESS RESPONSE REGULATOR PROTEIN 1"/>
    <property type="match status" value="1"/>
</dbReference>
<dbReference type="GO" id="GO:0000160">
    <property type="term" value="P:phosphorelay signal transduction system"/>
    <property type="evidence" value="ECO:0007669"/>
    <property type="project" value="InterPro"/>
</dbReference>
<organism evidence="4 5">
    <name type="scientific">Fimbriimonas ginsengisoli</name>
    <dbReference type="NCBI Taxonomy" id="1005039"/>
    <lineage>
        <taxon>Bacteria</taxon>
        <taxon>Bacillati</taxon>
        <taxon>Armatimonadota</taxon>
        <taxon>Fimbriimonadia</taxon>
        <taxon>Fimbriimonadales</taxon>
        <taxon>Fimbriimonadaceae</taxon>
        <taxon>Fimbriimonas</taxon>
    </lineage>
</organism>
<dbReference type="SMART" id="SM00448">
    <property type="entry name" value="REC"/>
    <property type="match status" value="1"/>
</dbReference>
<accession>A0A931PTK6</accession>
<evidence type="ECO:0000256" key="2">
    <source>
        <dbReference type="PROSITE-ProRule" id="PRU00169"/>
    </source>
</evidence>
<evidence type="ECO:0000313" key="5">
    <source>
        <dbReference type="Proteomes" id="UP000727962"/>
    </source>
</evidence>
<reference evidence="4" key="1">
    <citation type="submission" date="2020-07" db="EMBL/GenBank/DDBJ databases">
        <title>Huge and variable diversity of episymbiotic CPR bacteria and DPANN archaea in groundwater ecosystems.</title>
        <authorList>
            <person name="He C.Y."/>
            <person name="Keren R."/>
            <person name="Whittaker M."/>
            <person name="Farag I.F."/>
            <person name="Doudna J."/>
            <person name="Cate J.H.D."/>
            <person name="Banfield J.F."/>
        </authorList>
    </citation>
    <scope>NUCLEOTIDE SEQUENCE</scope>
    <source>
        <strain evidence="4">NC_groundwater_17_Pr7_B-0.1um_64_12</strain>
    </source>
</reference>
<dbReference type="PROSITE" id="PS50110">
    <property type="entry name" value="RESPONSE_REGULATORY"/>
    <property type="match status" value="1"/>
</dbReference>
<dbReference type="Gene3D" id="3.40.50.2300">
    <property type="match status" value="1"/>
</dbReference>
<evidence type="ECO:0000256" key="1">
    <source>
        <dbReference type="ARBA" id="ARBA00022553"/>
    </source>
</evidence>
<gene>
    <name evidence="4" type="ORF">HYR64_05080</name>
</gene>
<dbReference type="Proteomes" id="UP000727962">
    <property type="component" value="Unassembled WGS sequence"/>
</dbReference>
<dbReference type="EMBL" id="JACOSL010000031">
    <property type="protein sequence ID" value="MBI1756464.1"/>
    <property type="molecule type" value="Genomic_DNA"/>
</dbReference>
<comment type="caution">
    <text evidence="4">The sequence shown here is derived from an EMBL/GenBank/DDBJ whole genome shotgun (WGS) entry which is preliminary data.</text>
</comment>
<dbReference type="CDD" id="cd17574">
    <property type="entry name" value="REC_OmpR"/>
    <property type="match status" value="1"/>
</dbReference>
<feature type="domain" description="Response regulatory" evidence="3">
    <location>
        <begin position="1"/>
        <end position="116"/>
    </location>
</feature>
<dbReference type="InterPro" id="IPR050595">
    <property type="entry name" value="Bact_response_regulator"/>
</dbReference>
<evidence type="ECO:0000259" key="3">
    <source>
        <dbReference type="PROSITE" id="PS50110"/>
    </source>
</evidence>
<proteinExistence type="predicted"/>
<evidence type="ECO:0000313" key="4">
    <source>
        <dbReference type="EMBL" id="MBI1756464.1"/>
    </source>
</evidence>
<feature type="modified residue" description="4-aspartylphosphate" evidence="2">
    <location>
        <position position="49"/>
    </location>
</feature>